<evidence type="ECO:0000256" key="9">
    <source>
        <dbReference type="SAM" id="MobiDB-lite"/>
    </source>
</evidence>
<dbReference type="Pfam" id="PF00856">
    <property type="entry name" value="SET"/>
    <property type="match status" value="1"/>
</dbReference>
<dbReference type="AlphaFoldDB" id="A0AAW1SEF7"/>
<dbReference type="InterPro" id="IPR001214">
    <property type="entry name" value="SET_dom"/>
</dbReference>
<evidence type="ECO:0000256" key="2">
    <source>
        <dbReference type="ARBA" id="ARBA00012182"/>
    </source>
</evidence>
<dbReference type="SMART" id="SM00317">
    <property type="entry name" value="SET"/>
    <property type="match status" value="1"/>
</dbReference>
<keyword evidence="5" id="KW-0949">S-adenosyl-L-methionine</keyword>
<evidence type="ECO:0000313" key="12">
    <source>
        <dbReference type="Proteomes" id="UP001445335"/>
    </source>
</evidence>
<dbReference type="InterPro" id="IPR044570">
    <property type="entry name" value="Set1-like"/>
</dbReference>
<accession>A0AAW1SEF7</accession>
<keyword evidence="12" id="KW-1185">Reference proteome</keyword>
<comment type="catalytic activity">
    <reaction evidence="8">
        <text>L-lysyl(4)-[histone H3] + 3 S-adenosyl-L-methionine = N(6),N(6),N(6)-trimethyl-L-lysyl(4)-[histone H3] + 3 S-adenosyl-L-homocysteine + 3 H(+)</text>
        <dbReference type="Rhea" id="RHEA:60260"/>
        <dbReference type="Rhea" id="RHEA-COMP:15537"/>
        <dbReference type="Rhea" id="RHEA-COMP:15547"/>
        <dbReference type="ChEBI" id="CHEBI:15378"/>
        <dbReference type="ChEBI" id="CHEBI:29969"/>
        <dbReference type="ChEBI" id="CHEBI:57856"/>
        <dbReference type="ChEBI" id="CHEBI:59789"/>
        <dbReference type="ChEBI" id="CHEBI:61961"/>
        <dbReference type="EC" id="2.1.1.354"/>
    </reaction>
</comment>
<dbReference type="EMBL" id="JALJOU010000004">
    <property type="protein sequence ID" value="KAK9844222.1"/>
    <property type="molecule type" value="Genomic_DNA"/>
</dbReference>
<dbReference type="Proteomes" id="UP001445335">
    <property type="component" value="Unassembled WGS sequence"/>
</dbReference>
<protein>
    <recommendedName>
        <fullName evidence="2">[histone H3]-lysine(4) N-trimethyltransferase</fullName>
        <ecNumber evidence="2">2.1.1.354</ecNumber>
    </recommendedName>
</protein>
<dbReference type="GO" id="GO:0140999">
    <property type="term" value="F:histone H3K4 trimethyltransferase activity"/>
    <property type="evidence" value="ECO:0007669"/>
    <property type="project" value="UniProtKB-EC"/>
</dbReference>
<dbReference type="PANTHER" id="PTHR45814">
    <property type="entry name" value="HISTONE-LYSINE N-METHYLTRANSFERASE SETD1"/>
    <property type="match status" value="1"/>
</dbReference>
<feature type="domain" description="SET" evidence="10">
    <location>
        <begin position="138"/>
        <end position="256"/>
    </location>
</feature>
<feature type="compositionally biased region" description="Low complexity" evidence="9">
    <location>
        <begin position="1"/>
        <end position="15"/>
    </location>
</feature>
<evidence type="ECO:0000256" key="5">
    <source>
        <dbReference type="ARBA" id="ARBA00022691"/>
    </source>
</evidence>
<evidence type="ECO:0000256" key="8">
    <source>
        <dbReference type="ARBA" id="ARBA00047571"/>
    </source>
</evidence>
<keyword evidence="4" id="KW-0808">Transferase</keyword>
<evidence type="ECO:0000313" key="11">
    <source>
        <dbReference type="EMBL" id="KAK9844222.1"/>
    </source>
</evidence>
<evidence type="ECO:0000256" key="7">
    <source>
        <dbReference type="ARBA" id="ARBA00023242"/>
    </source>
</evidence>
<reference evidence="11 12" key="1">
    <citation type="journal article" date="2024" name="Nat. Commun.">
        <title>Phylogenomics reveals the evolutionary origins of lichenization in chlorophyte algae.</title>
        <authorList>
            <person name="Puginier C."/>
            <person name="Libourel C."/>
            <person name="Otte J."/>
            <person name="Skaloud P."/>
            <person name="Haon M."/>
            <person name="Grisel S."/>
            <person name="Petersen M."/>
            <person name="Berrin J.G."/>
            <person name="Delaux P.M."/>
            <person name="Dal Grande F."/>
            <person name="Keller J."/>
        </authorList>
    </citation>
    <scope>NUCLEOTIDE SEQUENCE [LARGE SCALE GENOMIC DNA]</scope>
    <source>
        <strain evidence="11 12">SAG 245.80</strain>
    </source>
</reference>
<dbReference type="Gene3D" id="2.170.270.10">
    <property type="entry name" value="SET domain"/>
    <property type="match status" value="1"/>
</dbReference>
<evidence type="ECO:0000259" key="10">
    <source>
        <dbReference type="PROSITE" id="PS50280"/>
    </source>
</evidence>
<keyword evidence="3" id="KW-0489">Methyltransferase</keyword>
<comment type="caution">
    <text evidence="11">The sequence shown here is derived from an EMBL/GenBank/DDBJ whole genome shotgun (WGS) entry which is preliminary data.</text>
</comment>
<evidence type="ECO:0000256" key="4">
    <source>
        <dbReference type="ARBA" id="ARBA00022679"/>
    </source>
</evidence>
<comment type="subcellular location">
    <subcellularLocation>
        <location evidence="1">Nucleus</location>
    </subcellularLocation>
</comment>
<dbReference type="InterPro" id="IPR046341">
    <property type="entry name" value="SET_dom_sf"/>
</dbReference>
<evidence type="ECO:0000256" key="3">
    <source>
        <dbReference type="ARBA" id="ARBA00022603"/>
    </source>
</evidence>
<keyword evidence="6" id="KW-0156">Chromatin regulator</keyword>
<keyword evidence="7" id="KW-0539">Nucleus</keyword>
<organism evidence="11 12">
    <name type="scientific">Elliptochloris bilobata</name>
    <dbReference type="NCBI Taxonomy" id="381761"/>
    <lineage>
        <taxon>Eukaryota</taxon>
        <taxon>Viridiplantae</taxon>
        <taxon>Chlorophyta</taxon>
        <taxon>core chlorophytes</taxon>
        <taxon>Trebouxiophyceae</taxon>
        <taxon>Trebouxiophyceae incertae sedis</taxon>
        <taxon>Elliptochloris clade</taxon>
        <taxon>Elliptochloris</taxon>
    </lineage>
</organism>
<proteinExistence type="predicted"/>
<sequence>MRDYAAAAAKAAAGKQARRPAAKAPRCSAAAGEQPLRPRAAAQPRPREGSCARAEPWPDLALPAHAKPPPLLLPPAGLVSAVFVRRRLGGDGRRRPPACLTWGGDGDDGGASGGSAGPCLMRLPNLHTAEREYRARLYRLLLRRSGIAQLGVYTTEYIMAGELVIEYCGELVRRPVADARERAYAAQGDAGACYMFAIDADHIVDATRKGNLSRFINHSCSPNCKARIVEVDRRRRVFYFASRQLAPGEELTIDYCLSGKADAGAVVACSCRAPNCRGLL</sequence>
<dbReference type="PANTHER" id="PTHR45814:SF2">
    <property type="entry name" value="HISTONE-LYSINE N-METHYLTRANSFERASE SETD1"/>
    <property type="match status" value="1"/>
</dbReference>
<name>A0AAW1SEF7_9CHLO</name>
<gene>
    <name evidence="11" type="ORF">WJX81_008646</name>
</gene>
<dbReference type="EC" id="2.1.1.354" evidence="2"/>
<evidence type="ECO:0000256" key="6">
    <source>
        <dbReference type="ARBA" id="ARBA00022853"/>
    </source>
</evidence>
<dbReference type="GO" id="GO:0048188">
    <property type="term" value="C:Set1C/COMPASS complex"/>
    <property type="evidence" value="ECO:0007669"/>
    <property type="project" value="TreeGrafter"/>
</dbReference>
<dbReference type="GO" id="GO:0032259">
    <property type="term" value="P:methylation"/>
    <property type="evidence" value="ECO:0007669"/>
    <property type="project" value="UniProtKB-KW"/>
</dbReference>
<dbReference type="SUPFAM" id="SSF82199">
    <property type="entry name" value="SET domain"/>
    <property type="match status" value="1"/>
</dbReference>
<evidence type="ECO:0000256" key="1">
    <source>
        <dbReference type="ARBA" id="ARBA00004123"/>
    </source>
</evidence>
<dbReference type="PROSITE" id="PS50280">
    <property type="entry name" value="SET"/>
    <property type="match status" value="1"/>
</dbReference>
<feature type="compositionally biased region" description="Low complexity" evidence="9">
    <location>
        <begin position="22"/>
        <end position="44"/>
    </location>
</feature>
<feature type="region of interest" description="Disordered" evidence="9">
    <location>
        <begin position="1"/>
        <end position="54"/>
    </location>
</feature>